<dbReference type="FunFam" id="3.30.70.330:FF:000405">
    <property type="entry name" value="polyadenylate-binding protein RBP45"/>
    <property type="match status" value="1"/>
</dbReference>
<feature type="region of interest" description="Disordered" evidence="4">
    <location>
        <begin position="834"/>
        <end position="870"/>
    </location>
</feature>
<feature type="domain" description="RRM" evidence="5">
    <location>
        <begin position="631"/>
        <end position="703"/>
    </location>
</feature>
<feature type="compositionally biased region" description="Low complexity" evidence="4">
    <location>
        <begin position="606"/>
        <end position="617"/>
    </location>
</feature>
<evidence type="ECO:0000256" key="3">
    <source>
        <dbReference type="PROSITE-ProRule" id="PRU00176"/>
    </source>
</evidence>
<dbReference type="GO" id="GO:0052325">
    <property type="term" value="P:cell wall pectin biosynthetic process"/>
    <property type="evidence" value="ECO:0007669"/>
    <property type="project" value="TreeGrafter"/>
</dbReference>
<keyword evidence="1" id="KW-0677">Repeat</keyword>
<name>A0AAD9IHE7_PROWI</name>
<organism evidence="6 7">
    <name type="scientific">Prototheca wickerhamii</name>
    <dbReference type="NCBI Taxonomy" id="3111"/>
    <lineage>
        <taxon>Eukaryota</taxon>
        <taxon>Viridiplantae</taxon>
        <taxon>Chlorophyta</taxon>
        <taxon>core chlorophytes</taxon>
        <taxon>Trebouxiophyceae</taxon>
        <taxon>Chlorellales</taxon>
        <taxon>Chlorellaceae</taxon>
        <taxon>Prototheca</taxon>
    </lineage>
</organism>
<evidence type="ECO:0000313" key="7">
    <source>
        <dbReference type="Proteomes" id="UP001255856"/>
    </source>
</evidence>
<dbReference type="PANTHER" id="PTHR46936">
    <property type="entry name" value="ARABINOSYLTRANSFERASE XEG113"/>
    <property type="match status" value="1"/>
</dbReference>
<accession>A0AAD9IHE7</accession>
<dbReference type="EMBL" id="JASFZW010000009">
    <property type="protein sequence ID" value="KAK2076685.1"/>
    <property type="molecule type" value="Genomic_DNA"/>
</dbReference>
<dbReference type="GO" id="GO:0052636">
    <property type="term" value="F:arabinosyltransferase activity"/>
    <property type="evidence" value="ECO:0007669"/>
    <property type="project" value="TreeGrafter"/>
</dbReference>
<dbReference type="Pfam" id="PF00076">
    <property type="entry name" value="RRM_1"/>
    <property type="match status" value="2"/>
</dbReference>
<dbReference type="InterPro" id="IPR012677">
    <property type="entry name" value="Nucleotide-bd_a/b_plait_sf"/>
</dbReference>
<keyword evidence="7" id="KW-1185">Reference proteome</keyword>
<dbReference type="InterPro" id="IPR053250">
    <property type="entry name" value="Glycosyltransferase_77"/>
</dbReference>
<protein>
    <recommendedName>
        <fullName evidence="5">RRM domain-containing protein</fullName>
    </recommendedName>
</protein>
<feature type="region of interest" description="Disordered" evidence="4">
    <location>
        <begin position="606"/>
        <end position="625"/>
    </location>
</feature>
<dbReference type="PROSITE" id="PS50102">
    <property type="entry name" value="RRM"/>
    <property type="match status" value="2"/>
</dbReference>
<dbReference type="SUPFAM" id="SSF54928">
    <property type="entry name" value="RNA-binding domain, RBD"/>
    <property type="match status" value="2"/>
</dbReference>
<evidence type="ECO:0000313" key="6">
    <source>
        <dbReference type="EMBL" id="KAK2076685.1"/>
    </source>
</evidence>
<comment type="caution">
    <text evidence="6">The sequence shown here is derived from an EMBL/GenBank/DDBJ whole genome shotgun (WGS) entry which is preliminary data.</text>
</comment>
<dbReference type="CDD" id="cd12345">
    <property type="entry name" value="RRM2_SECp43_like"/>
    <property type="match status" value="1"/>
</dbReference>
<dbReference type="GO" id="GO:0005794">
    <property type="term" value="C:Golgi apparatus"/>
    <property type="evidence" value="ECO:0007669"/>
    <property type="project" value="TreeGrafter"/>
</dbReference>
<evidence type="ECO:0000259" key="5">
    <source>
        <dbReference type="PROSITE" id="PS50102"/>
    </source>
</evidence>
<dbReference type="AlphaFoldDB" id="A0AAD9IHE7"/>
<dbReference type="PANTHER" id="PTHR46936:SF1">
    <property type="entry name" value="ARABINOSYLTRANSFERASE XEG113"/>
    <property type="match status" value="1"/>
</dbReference>
<evidence type="ECO:0000256" key="4">
    <source>
        <dbReference type="SAM" id="MobiDB-lite"/>
    </source>
</evidence>
<sequence>MQELIEPRLRNDTILVTWANWHYRDFVETWVSNLDRCGCQNYIVGAMDSELLAWLEERHIPAFSMNSGLTTDDFGWGSANFHKMGREKIHLMDAFVSLGVSVIVSDVDVAWMRDPLEYMNRYPEAEVLVSSDGRGTEDPTEDLQSKSSFYDVANIGIIFFRPGAAAKEFAEEWSRVLDADAKVWDQNAFNELLHRGGPEPEGDRGLYRAYDRKLLAGLLPVNLFCSGQTYRELTWQRLGLHPFAVHATFQFSGTPGKRNRFREWQLWKDAPSHWEHPVGFIQYDNLARPELLEAARKAERRSDVEGVLPHFNLVNDQLRQLRNVFVAAHALGGAATITPHLWLGFDRYWAPHDGKLQGSLLELPFQAPIDLVLDLEVYVRADESDCAAGDGPAPRSGNEIRLQPQRTLEQLKTALDGVFANSTLLDIRGDAADLLVLSKEEAIHYNSMMKTWASIYCCVEQRIGHIWYDLFWDYPGLGYAFLEFRTHEAAAHVLSHWNGQPFPNDPSHVLRLNWAAYGVGKSARQDHSLFVGDLAPDVNDLILQEYFRQFYPSVRSAKVITDASTGRSKGYGFVRFLSEEQRDKALETMGGHFLSNRPIRVHLATAKKSSSNTTSTSLQAPHPSDFDTSNTTLFIGGLSSQVTEDELRGAFARFGDIIYVKIPAGKGCGFVQFVLRVAAEQAMQALNGAVMGGGAIRISWGRSSSRAANAGRAGRAARLWGGAPAPLPAAAAGADPRAFSLYHAAAAAADPASMAAAAAHAGYAAQFAPALLAGGGVGQEGAFAGVFGAPTSLPALYQQAFPRHGSEKELEAALLGAASGSQVEPDAAALRAVAGPPPEAGARAAGRRRAGPARRQGRDRRLAALAPRGGSSEVRSVDVEKISAAFGVKPGGEGAQQAASSAAQQASVLGPNFASFLS</sequence>
<dbReference type="SMART" id="SM00360">
    <property type="entry name" value="RRM"/>
    <property type="match status" value="2"/>
</dbReference>
<gene>
    <name evidence="6" type="ORF">QBZ16_005445</name>
</gene>
<feature type="compositionally biased region" description="Basic residues" evidence="4">
    <location>
        <begin position="845"/>
        <end position="858"/>
    </location>
</feature>
<dbReference type="InterPro" id="IPR035979">
    <property type="entry name" value="RBD_domain_sf"/>
</dbReference>
<reference evidence="6" key="1">
    <citation type="submission" date="2021-01" db="EMBL/GenBank/DDBJ databases">
        <authorList>
            <person name="Eckstrom K.M.E."/>
        </authorList>
    </citation>
    <scope>NUCLEOTIDE SEQUENCE</scope>
    <source>
        <strain evidence="6">UVCC 0001</strain>
    </source>
</reference>
<dbReference type="Pfam" id="PF03407">
    <property type="entry name" value="Nucleotid_trans"/>
    <property type="match status" value="1"/>
</dbReference>
<dbReference type="Proteomes" id="UP001255856">
    <property type="component" value="Unassembled WGS sequence"/>
</dbReference>
<dbReference type="Gene3D" id="3.30.70.330">
    <property type="match status" value="3"/>
</dbReference>
<feature type="domain" description="RRM" evidence="5">
    <location>
        <begin position="527"/>
        <end position="606"/>
    </location>
</feature>
<dbReference type="GO" id="GO:0003723">
    <property type="term" value="F:RNA binding"/>
    <property type="evidence" value="ECO:0007669"/>
    <property type="project" value="UniProtKB-UniRule"/>
</dbReference>
<evidence type="ECO:0000256" key="1">
    <source>
        <dbReference type="ARBA" id="ARBA00022737"/>
    </source>
</evidence>
<proteinExistence type="predicted"/>
<dbReference type="InterPro" id="IPR005069">
    <property type="entry name" value="Nucl-diP-sugar_transferase"/>
</dbReference>
<keyword evidence="2 3" id="KW-0694">RNA-binding</keyword>
<evidence type="ECO:0000256" key="2">
    <source>
        <dbReference type="ARBA" id="ARBA00022884"/>
    </source>
</evidence>
<dbReference type="InterPro" id="IPR000504">
    <property type="entry name" value="RRM_dom"/>
</dbReference>